<dbReference type="Proteomes" id="UP001165289">
    <property type="component" value="Unassembled WGS sequence"/>
</dbReference>
<evidence type="ECO:0000313" key="3">
    <source>
        <dbReference type="Proteomes" id="UP001165289"/>
    </source>
</evidence>
<name>A0AAV7JVC7_9METZ</name>
<dbReference type="InterPro" id="IPR011990">
    <property type="entry name" value="TPR-like_helical_dom_sf"/>
</dbReference>
<dbReference type="InterPro" id="IPR019734">
    <property type="entry name" value="TPR_rpt"/>
</dbReference>
<dbReference type="PANTHER" id="PTHR47643">
    <property type="entry name" value="TPR DOMAIN PROTEIN (AFU_ORTHOLOGUE AFUA_5G12710)"/>
    <property type="match status" value="1"/>
</dbReference>
<dbReference type="InterPro" id="IPR053209">
    <property type="entry name" value="Gramillin-biosynth_MTr"/>
</dbReference>
<dbReference type="Gene3D" id="1.25.40.10">
    <property type="entry name" value="Tetratricopeptide repeat domain"/>
    <property type="match status" value="1"/>
</dbReference>
<dbReference type="Pfam" id="PF00856">
    <property type="entry name" value="SET"/>
    <property type="match status" value="1"/>
</dbReference>
<dbReference type="AlphaFoldDB" id="A0AAV7JVC7"/>
<protein>
    <recommendedName>
        <fullName evidence="1">SET domain-containing protein</fullName>
    </recommendedName>
</protein>
<dbReference type="EMBL" id="JAKMXF010000297">
    <property type="protein sequence ID" value="KAI6652893.1"/>
    <property type="molecule type" value="Genomic_DNA"/>
</dbReference>
<dbReference type="Gene3D" id="2.170.270.10">
    <property type="entry name" value="SET domain"/>
    <property type="match status" value="1"/>
</dbReference>
<dbReference type="PROSITE" id="PS50280">
    <property type="entry name" value="SET"/>
    <property type="match status" value="1"/>
</dbReference>
<sequence>MEKIKHEYWNILEHVAPHIREEFHSMMEEYISHLPKGDEALLREHYLPVTKIYMRMRDTLSGIGKTDDQVLEDAVRELCVGQSERKIQKVFSILNKVFKHIEPRFFKMMTGRESSKLRSDVCIPGSNCHYRKEFLINRNEELAPKPVLDQAQDNQKSITITILSGTTYDHLSATKVIEPIKLCDLEPIKIIELAPGIVYSNKVIFCTQITNGYMMTSYHTVVEDDFGQCAKLCIYNITPEMRGSLKQGVKMAIANPYYKIGQADEFYIIRVESPEEIIILDMPQDSNEANSGEFHKIEGNKYLQDGDLDKAIVCYTRAINTGDEFVSLYLINRSLCHLKNGSFEYSLRDAEAAIEIDPNNSKYRYRLAMAWSGLGDHEKSLDILNDIEVNPNRIAAIAKEQKLLDNSKGKIDFEEISGKASSGEEIEIADFIGPIKIGTSHKNGHGIFSTRDIKRGEIISVTKAIAYVGPNKQENLEDLRGEYTIFADHIAISKTRASSKLNDSLTNTIIKSKLSAFRIFSLHDKHLHNEPISIEIYGSKGYELVRDKDRAPYQQQQIRTIIQYNALSYHHPDHLHNEYMHTHGIWLIRAYLNHSCMPNTSLTFYRDVCIIFANHDIATGVELTAPPDPKNKELLERAKLLREKADRLTELKYNPNHATFGPDHFELLNQIFALAEEMQLGPNRYNTAIWQAIHNLISSLPEPEDYEKFLQILYRCKSLLCDTELGHQFALWKRWIYFNYSCNVASPECIDEVLKRYAWFDNFVTNIP</sequence>
<dbReference type="InterPro" id="IPR001214">
    <property type="entry name" value="SET_dom"/>
</dbReference>
<gene>
    <name evidence="2" type="ORF">LOD99_4279</name>
</gene>
<feature type="domain" description="SET" evidence="1">
    <location>
        <begin position="424"/>
        <end position="628"/>
    </location>
</feature>
<evidence type="ECO:0000313" key="2">
    <source>
        <dbReference type="EMBL" id="KAI6652893.1"/>
    </source>
</evidence>
<evidence type="ECO:0000259" key="1">
    <source>
        <dbReference type="PROSITE" id="PS50280"/>
    </source>
</evidence>
<reference evidence="2 3" key="1">
    <citation type="journal article" date="2023" name="BMC Biol.">
        <title>The compact genome of the sponge Oopsacas minuta (Hexactinellida) is lacking key metazoan core genes.</title>
        <authorList>
            <person name="Santini S."/>
            <person name="Schenkelaars Q."/>
            <person name="Jourda C."/>
            <person name="Duchesne M."/>
            <person name="Belahbib H."/>
            <person name="Rocher C."/>
            <person name="Selva M."/>
            <person name="Riesgo A."/>
            <person name="Vervoort M."/>
            <person name="Leys S.P."/>
            <person name="Kodjabachian L."/>
            <person name="Le Bivic A."/>
            <person name="Borchiellini C."/>
            <person name="Claverie J.M."/>
            <person name="Renard E."/>
        </authorList>
    </citation>
    <scope>NUCLEOTIDE SEQUENCE [LARGE SCALE GENOMIC DNA]</scope>
    <source>
        <strain evidence="2">SPO-2</strain>
    </source>
</reference>
<proteinExistence type="predicted"/>
<comment type="caution">
    <text evidence="2">The sequence shown here is derived from an EMBL/GenBank/DDBJ whole genome shotgun (WGS) entry which is preliminary data.</text>
</comment>
<keyword evidence="3" id="KW-1185">Reference proteome</keyword>
<dbReference type="InterPro" id="IPR046341">
    <property type="entry name" value="SET_dom_sf"/>
</dbReference>
<organism evidence="2 3">
    <name type="scientific">Oopsacas minuta</name>
    <dbReference type="NCBI Taxonomy" id="111878"/>
    <lineage>
        <taxon>Eukaryota</taxon>
        <taxon>Metazoa</taxon>
        <taxon>Porifera</taxon>
        <taxon>Hexactinellida</taxon>
        <taxon>Hexasterophora</taxon>
        <taxon>Lyssacinosida</taxon>
        <taxon>Leucopsacidae</taxon>
        <taxon>Oopsacas</taxon>
    </lineage>
</organism>
<dbReference type="SUPFAM" id="SSF82199">
    <property type="entry name" value="SET domain"/>
    <property type="match status" value="1"/>
</dbReference>
<dbReference type="PANTHER" id="PTHR47643:SF2">
    <property type="entry name" value="TPR DOMAIN PROTEIN (AFU_ORTHOLOGUE AFUA_5G12710)"/>
    <property type="match status" value="1"/>
</dbReference>
<dbReference type="SUPFAM" id="SSF48452">
    <property type="entry name" value="TPR-like"/>
    <property type="match status" value="1"/>
</dbReference>
<dbReference type="SMART" id="SM00028">
    <property type="entry name" value="TPR"/>
    <property type="match status" value="3"/>
</dbReference>
<accession>A0AAV7JVC7</accession>